<protein>
    <submittedName>
        <fullName evidence="2">Uncharacterized protein</fullName>
    </submittedName>
</protein>
<gene>
    <name evidence="2" type="ORF">AB1Y20_019730</name>
</gene>
<organism evidence="2 3">
    <name type="scientific">Prymnesium parvum</name>
    <name type="common">Toxic golden alga</name>
    <dbReference type="NCBI Taxonomy" id="97485"/>
    <lineage>
        <taxon>Eukaryota</taxon>
        <taxon>Haptista</taxon>
        <taxon>Haptophyta</taxon>
        <taxon>Prymnesiophyceae</taxon>
        <taxon>Prymnesiales</taxon>
        <taxon>Prymnesiaceae</taxon>
        <taxon>Prymnesium</taxon>
    </lineage>
</organism>
<keyword evidence="3" id="KW-1185">Reference proteome</keyword>
<evidence type="ECO:0000256" key="1">
    <source>
        <dbReference type="SAM" id="MobiDB-lite"/>
    </source>
</evidence>
<sequence>MLPARTSASRQILPPSTTSHQPSPPPPRRKPKAGAPPSKRPTQKAPPPRSKSPSKKGGHAAAPSRAPKARPAGRASAEPRAAPPVAEPPAAQPSAEEAPTPPLPLEEKRQEAAVRVKYNHYNKEFALGEGGKLAWAAIDDEYCLSFVFKGSFGKTLVDTANGREFAPDESGVFCGLSGGCQYDLVVTEDAAAEAQARKAQGGSKSYSASAAADVSGATAASQQLTRELKGLSVDEIRAGSDRYRALIEARDLEDVLYGSG</sequence>
<dbReference type="EMBL" id="JBGBPQ010000004">
    <property type="protein sequence ID" value="KAL1524850.1"/>
    <property type="molecule type" value="Genomic_DNA"/>
</dbReference>
<dbReference type="AlphaFoldDB" id="A0AB34JSN8"/>
<evidence type="ECO:0000313" key="2">
    <source>
        <dbReference type="EMBL" id="KAL1524850.1"/>
    </source>
</evidence>
<reference evidence="2 3" key="1">
    <citation type="journal article" date="2024" name="Science">
        <title>Giant polyketide synthase enzymes in the biosynthesis of giant marine polyether toxins.</title>
        <authorList>
            <person name="Fallon T.R."/>
            <person name="Shende V.V."/>
            <person name="Wierzbicki I.H."/>
            <person name="Pendleton A.L."/>
            <person name="Watervoot N.F."/>
            <person name="Auber R.P."/>
            <person name="Gonzalez D.J."/>
            <person name="Wisecaver J.H."/>
            <person name="Moore B.S."/>
        </authorList>
    </citation>
    <scope>NUCLEOTIDE SEQUENCE [LARGE SCALE GENOMIC DNA]</scope>
    <source>
        <strain evidence="2 3">12B1</strain>
    </source>
</reference>
<comment type="caution">
    <text evidence="2">The sequence shown here is derived from an EMBL/GenBank/DDBJ whole genome shotgun (WGS) entry which is preliminary data.</text>
</comment>
<evidence type="ECO:0000313" key="3">
    <source>
        <dbReference type="Proteomes" id="UP001515480"/>
    </source>
</evidence>
<accession>A0AB34JSN8</accession>
<feature type="region of interest" description="Disordered" evidence="1">
    <location>
        <begin position="1"/>
        <end position="109"/>
    </location>
</feature>
<proteinExistence type="predicted"/>
<feature type="compositionally biased region" description="Low complexity" evidence="1">
    <location>
        <begin position="60"/>
        <end position="80"/>
    </location>
</feature>
<feature type="compositionally biased region" description="Pro residues" evidence="1">
    <location>
        <begin position="81"/>
        <end position="91"/>
    </location>
</feature>
<dbReference type="Proteomes" id="UP001515480">
    <property type="component" value="Unassembled WGS sequence"/>
</dbReference>
<feature type="compositionally biased region" description="Polar residues" evidence="1">
    <location>
        <begin position="1"/>
        <end position="10"/>
    </location>
</feature>
<name>A0AB34JSN8_PRYPA</name>